<proteinExistence type="inferred from homology"/>
<dbReference type="EMBL" id="CM017877">
    <property type="protein sequence ID" value="KAG1346239.1"/>
    <property type="molecule type" value="Genomic_DNA"/>
</dbReference>
<dbReference type="PANTHER" id="PTHR31734:SF34">
    <property type="entry name" value="AUXIN-RESPONSIVE PROTEIN IAA15"/>
    <property type="match status" value="1"/>
</dbReference>
<dbReference type="PROSITE" id="PS51745">
    <property type="entry name" value="PB1"/>
    <property type="match status" value="1"/>
</dbReference>
<evidence type="ECO:0000256" key="6">
    <source>
        <dbReference type="ARBA" id="ARBA00023015"/>
    </source>
</evidence>
<comment type="function">
    <text evidence="1 10">Aux/IAA proteins are short-lived transcriptional factors that function as repressors of early auxin response genes at low auxin concentrations.</text>
</comment>
<dbReference type="Pfam" id="PF02309">
    <property type="entry name" value="AUX_IAA"/>
    <property type="match status" value="1"/>
</dbReference>
<reference evidence="13" key="2">
    <citation type="submission" date="2019-07" db="EMBL/GenBank/DDBJ databases">
        <authorList>
            <person name="Yang Y."/>
            <person name="Bocs S."/>
            <person name="Baudouin L."/>
        </authorList>
    </citation>
    <scope>NUCLEOTIDE SEQUENCE</scope>
    <source>
        <tissue evidence="13">Spear leaf of Hainan Tall coconut</tissue>
    </source>
</reference>
<protein>
    <recommendedName>
        <fullName evidence="10">Auxin-responsive protein</fullName>
    </recommendedName>
</protein>
<dbReference type="SUPFAM" id="SSF54277">
    <property type="entry name" value="CAD &amp; PB1 domains"/>
    <property type="match status" value="1"/>
</dbReference>
<evidence type="ECO:0000313" key="14">
    <source>
        <dbReference type="Proteomes" id="UP000797356"/>
    </source>
</evidence>
<dbReference type="GO" id="GO:0005634">
    <property type="term" value="C:nucleus"/>
    <property type="evidence" value="ECO:0007669"/>
    <property type="project" value="UniProtKB-SubCell"/>
</dbReference>
<evidence type="ECO:0000256" key="4">
    <source>
        <dbReference type="ARBA" id="ARBA00011726"/>
    </source>
</evidence>
<evidence type="ECO:0000259" key="12">
    <source>
        <dbReference type="PROSITE" id="PS51745"/>
    </source>
</evidence>
<comment type="caution">
    <text evidence="13">The sequence shown here is derived from an EMBL/GenBank/DDBJ whole genome shotgun (WGS) entry which is preliminary data.</text>
</comment>
<feature type="compositionally biased region" description="Polar residues" evidence="11">
    <location>
        <begin position="1"/>
        <end position="13"/>
    </location>
</feature>
<dbReference type="Proteomes" id="UP000797356">
    <property type="component" value="Chromosome 6"/>
</dbReference>
<dbReference type="InterPro" id="IPR003311">
    <property type="entry name" value="AUX_IAA"/>
</dbReference>
<evidence type="ECO:0000256" key="3">
    <source>
        <dbReference type="ARBA" id="ARBA00006728"/>
    </source>
</evidence>
<dbReference type="OrthoDB" id="1287782at2759"/>
<feature type="domain" description="PB1" evidence="12">
    <location>
        <begin position="101"/>
        <end position="199"/>
    </location>
</feature>
<gene>
    <name evidence="13" type="ORF">COCNU_06G000680</name>
</gene>
<dbReference type="AlphaFoldDB" id="A0A8K0N297"/>
<organism evidence="13 14">
    <name type="scientific">Cocos nucifera</name>
    <name type="common">Coconut palm</name>
    <dbReference type="NCBI Taxonomy" id="13894"/>
    <lineage>
        <taxon>Eukaryota</taxon>
        <taxon>Viridiplantae</taxon>
        <taxon>Streptophyta</taxon>
        <taxon>Embryophyta</taxon>
        <taxon>Tracheophyta</taxon>
        <taxon>Spermatophyta</taxon>
        <taxon>Magnoliopsida</taxon>
        <taxon>Liliopsida</taxon>
        <taxon>Arecaceae</taxon>
        <taxon>Arecoideae</taxon>
        <taxon>Cocoseae</taxon>
        <taxon>Attaleinae</taxon>
        <taxon>Cocos</taxon>
    </lineage>
</organism>
<dbReference type="GO" id="GO:0006355">
    <property type="term" value="P:regulation of DNA-templated transcription"/>
    <property type="evidence" value="ECO:0007669"/>
    <property type="project" value="InterPro"/>
</dbReference>
<evidence type="ECO:0000313" key="13">
    <source>
        <dbReference type="EMBL" id="KAG1346239.1"/>
    </source>
</evidence>
<feature type="region of interest" description="Disordered" evidence="11">
    <location>
        <begin position="1"/>
        <end position="78"/>
    </location>
</feature>
<reference evidence="13" key="1">
    <citation type="journal article" date="2017" name="Gigascience">
        <title>The genome draft of coconut (Cocos nucifera).</title>
        <authorList>
            <person name="Xiao Y."/>
            <person name="Xu P."/>
            <person name="Fan H."/>
            <person name="Baudouin L."/>
            <person name="Xia W."/>
            <person name="Bocs S."/>
            <person name="Xu J."/>
            <person name="Li Q."/>
            <person name="Guo A."/>
            <person name="Zhou L."/>
            <person name="Li J."/>
            <person name="Wu Y."/>
            <person name="Ma Z."/>
            <person name="Armero A."/>
            <person name="Issali A.E."/>
            <person name="Liu N."/>
            <person name="Peng M."/>
            <person name="Yang Y."/>
        </authorList>
    </citation>
    <scope>NUCLEOTIDE SEQUENCE</scope>
    <source>
        <tissue evidence="13">Spear leaf of Hainan Tall coconut</tissue>
    </source>
</reference>
<keyword evidence="6 10" id="KW-0805">Transcription regulation</keyword>
<name>A0A8K0N297_COCNU</name>
<evidence type="ECO:0000256" key="9">
    <source>
        <dbReference type="ARBA" id="ARBA00023294"/>
    </source>
</evidence>
<evidence type="ECO:0000256" key="10">
    <source>
        <dbReference type="RuleBase" id="RU004549"/>
    </source>
</evidence>
<evidence type="ECO:0000256" key="1">
    <source>
        <dbReference type="ARBA" id="ARBA00002159"/>
    </source>
</evidence>
<dbReference type="Gene3D" id="3.10.20.90">
    <property type="entry name" value="Phosphatidylinositol 3-kinase Catalytic Subunit, Chain A, domain 1"/>
    <property type="match status" value="1"/>
</dbReference>
<sequence length="199" mass="21686">MSTDTGRSSTESEVSGLDYEETELKLALPGGSRTGGSDPEKKRGFAETVNLSLGGKSRSGDLGDRSTNGLVSGAGKPPAAKAQVVGWPPVRSFRKNALKSCTYVKVAVDGAPYLRKVDLEMYGGYQQLLIALEDMFSCFTVRNYPNERRLVDPVNGTEYVPTYEDKDGDWMLVGDVPWNSKDASGFHKRQVNGCCSIFR</sequence>
<keyword evidence="7 10" id="KW-0804">Transcription</keyword>
<evidence type="ECO:0000256" key="2">
    <source>
        <dbReference type="ARBA" id="ARBA00004123"/>
    </source>
</evidence>
<comment type="similarity">
    <text evidence="3 10">Belongs to the Aux/IAA family.</text>
</comment>
<evidence type="ECO:0000256" key="7">
    <source>
        <dbReference type="ARBA" id="ARBA00023163"/>
    </source>
</evidence>
<evidence type="ECO:0000256" key="5">
    <source>
        <dbReference type="ARBA" id="ARBA00022491"/>
    </source>
</evidence>
<dbReference type="InterPro" id="IPR053793">
    <property type="entry name" value="PB1-like"/>
</dbReference>
<dbReference type="PANTHER" id="PTHR31734">
    <property type="entry name" value="AUXIN-RESPONSIVE PROTEIN IAA17"/>
    <property type="match status" value="1"/>
</dbReference>
<evidence type="ECO:0000256" key="11">
    <source>
        <dbReference type="SAM" id="MobiDB-lite"/>
    </source>
</evidence>
<keyword evidence="14" id="KW-1185">Reference proteome</keyword>
<comment type="subcellular location">
    <subcellularLocation>
        <location evidence="2 10">Nucleus</location>
    </subcellularLocation>
</comment>
<evidence type="ECO:0000256" key="8">
    <source>
        <dbReference type="ARBA" id="ARBA00023242"/>
    </source>
</evidence>
<comment type="subunit">
    <text evidence="4 10">Homodimers and heterodimers.</text>
</comment>
<accession>A0A8K0N297</accession>
<dbReference type="GO" id="GO:0009734">
    <property type="term" value="P:auxin-activated signaling pathway"/>
    <property type="evidence" value="ECO:0007669"/>
    <property type="project" value="UniProtKB-UniRule"/>
</dbReference>
<keyword evidence="9 10" id="KW-0927">Auxin signaling pathway</keyword>
<keyword evidence="5 10" id="KW-0678">Repressor</keyword>
<keyword evidence="8 10" id="KW-0539">Nucleus</keyword>
<dbReference type="InterPro" id="IPR033389">
    <property type="entry name" value="AUX/IAA_dom"/>
</dbReference>